<keyword evidence="4" id="KW-1185">Reference proteome</keyword>
<evidence type="ECO:0000313" key="4">
    <source>
        <dbReference type="Proteomes" id="UP001596052"/>
    </source>
</evidence>
<comment type="similarity">
    <text evidence="1">Belongs to the GSP E family.</text>
</comment>
<sequence length="350" mass="38655">MAITIDEILQAAEDHQASDIFLQEGEVPRMKIAEQLMIFGDEPLLLPQMAGLWQACGGDTLNDTDRDSGLVSRTHVRFRVNLHKVLGRMAAVLRRIRTDIPALHTLGAPDWLLQRWAQKQNGMILVTGATGQGKSTTLAALLQWMNENIARHVITIEDPVEYIFANNRCLFTQREVGRDTPTFARGLRSAMRQAPDVIFVGEIRDQETALTALQACETGHLVLASMHSATVSETMERFVNLFPPEQLGMGLHLLAHQLVGVLCQKLVQNVHGKLFMLAEHLENGGAARDWIAKRNLSGITDYMSRGSDPSTRTFLHSTVAAYQNGIISEAEAVASVGNEAEFRRAARGIS</sequence>
<evidence type="ECO:0000256" key="1">
    <source>
        <dbReference type="ARBA" id="ARBA00006611"/>
    </source>
</evidence>
<dbReference type="Pfam" id="PF00437">
    <property type="entry name" value="T2SSE"/>
    <property type="match status" value="1"/>
</dbReference>
<reference evidence="4" key="1">
    <citation type="journal article" date="2019" name="Int. J. Syst. Evol. Microbiol.">
        <title>The Global Catalogue of Microorganisms (GCM) 10K type strain sequencing project: providing services to taxonomists for standard genome sequencing and annotation.</title>
        <authorList>
            <consortium name="The Broad Institute Genomics Platform"/>
            <consortium name="The Broad Institute Genome Sequencing Center for Infectious Disease"/>
            <person name="Wu L."/>
            <person name="Ma J."/>
        </authorList>
    </citation>
    <scope>NUCLEOTIDE SEQUENCE [LARGE SCALE GENOMIC DNA]</scope>
    <source>
        <strain evidence="4">CGMCC 4.1469</strain>
    </source>
</reference>
<dbReference type="PANTHER" id="PTHR30486:SF12">
    <property type="entry name" value="TYPE IV PILUS ATPASE PILU"/>
    <property type="match status" value="1"/>
</dbReference>
<evidence type="ECO:0000259" key="2">
    <source>
        <dbReference type="Pfam" id="PF00437"/>
    </source>
</evidence>
<dbReference type="SUPFAM" id="SSF52540">
    <property type="entry name" value="P-loop containing nucleoside triphosphate hydrolases"/>
    <property type="match status" value="1"/>
</dbReference>
<name>A0ABW0KTD2_9BACT</name>
<dbReference type="InterPro" id="IPR050921">
    <property type="entry name" value="T4SS_GSP_E_ATPase"/>
</dbReference>
<dbReference type="Gene3D" id="3.30.450.90">
    <property type="match status" value="1"/>
</dbReference>
<comment type="caution">
    <text evidence="3">The sequence shown here is derived from an EMBL/GenBank/DDBJ whole genome shotgun (WGS) entry which is preliminary data.</text>
</comment>
<dbReference type="InterPro" id="IPR001482">
    <property type="entry name" value="T2SS/T4SS_dom"/>
</dbReference>
<feature type="domain" description="Bacterial type II secretion system protein E" evidence="2">
    <location>
        <begin position="73"/>
        <end position="270"/>
    </location>
</feature>
<evidence type="ECO:0000313" key="3">
    <source>
        <dbReference type="EMBL" id="MFC5456634.1"/>
    </source>
</evidence>
<gene>
    <name evidence="3" type="ORF">ACFQDI_17340</name>
</gene>
<protein>
    <submittedName>
        <fullName evidence="3">Type IV pilus twitching motility protein PilT</fullName>
    </submittedName>
</protein>
<dbReference type="Gene3D" id="3.40.50.300">
    <property type="entry name" value="P-loop containing nucleotide triphosphate hydrolases"/>
    <property type="match status" value="1"/>
</dbReference>
<organism evidence="3 4">
    <name type="scientific">Prosthecobacter fluviatilis</name>
    <dbReference type="NCBI Taxonomy" id="445931"/>
    <lineage>
        <taxon>Bacteria</taxon>
        <taxon>Pseudomonadati</taxon>
        <taxon>Verrucomicrobiota</taxon>
        <taxon>Verrucomicrobiia</taxon>
        <taxon>Verrucomicrobiales</taxon>
        <taxon>Verrucomicrobiaceae</taxon>
        <taxon>Prosthecobacter</taxon>
    </lineage>
</organism>
<dbReference type="PANTHER" id="PTHR30486">
    <property type="entry name" value="TWITCHING MOTILITY PROTEIN PILT"/>
    <property type="match status" value="1"/>
</dbReference>
<accession>A0ABW0KTD2</accession>
<dbReference type="EMBL" id="JBHSMQ010000006">
    <property type="protein sequence ID" value="MFC5456634.1"/>
    <property type="molecule type" value="Genomic_DNA"/>
</dbReference>
<dbReference type="RefSeq" id="WP_377169068.1">
    <property type="nucleotide sequence ID" value="NZ_JBHSMQ010000006.1"/>
</dbReference>
<dbReference type="Proteomes" id="UP001596052">
    <property type="component" value="Unassembled WGS sequence"/>
</dbReference>
<dbReference type="InterPro" id="IPR027417">
    <property type="entry name" value="P-loop_NTPase"/>
</dbReference>
<proteinExistence type="inferred from homology"/>